<dbReference type="GO" id="GO:0003677">
    <property type="term" value="F:DNA binding"/>
    <property type="evidence" value="ECO:0007669"/>
    <property type="project" value="UniProtKB-KW"/>
</dbReference>
<evidence type="ECO:0000256" key="1">
    <source>
        <dbReference type="ARBA" id="ARBA00002794"/>
    </source>
</evidence>
<dbReference type="KEGG" id="vg:80540236"/>
<evidence type="ECO:0000256" key="11">
    <source>
        <dbReference type="ARBA" id="ARBA00023163"/>
    </source>
</evidence>
<evidence type="ECO:0000259" key="15">
    <source>
        <dbReference type="Pfam" id="PF12149"/>
    </source>
</evidence>
<keyword evidence="8" id="KW-0946">Virion</keyword>
<dbReference type="EMBL" id="LC492974">
    <property type="protein sequence ID" value="BBM13220.1"/>
    <property type="molecule type" value="Genomic_DNA"/>
</dbReference>
<evidence type="ECO:0000256" key="13">
    <source>
        <dbReference type="ARBA" id="ARBA00033186"/>
    </source>
</evidence>
<dbReference type="InterPro" id="IPR036538">
    <property type="entry name" value="Alpha_TIF_sf"/>
</dbReference>
<feature type="region of interest" description="Disordered" evidence="14">
    <location>
        <begin position="1"/>
        <end position="32"/>
    </location>
</feature>
<dbReference type="RefSeq" id="YP_010801529.1">
    <property type="nucleotide sequence ID" value="NC_076965.1"/>
</dbReference>
<dbReference type="Gene3D" id="1.10.1290.10">
    <property type="entry name" value="Alpha trans-inducing (Alpha-TIF)"/>
    <property type="match status" value="1"/>
</dbReference>
<dbReference type="GO" id="GO:0019033">
    <property type="term" value="C:viral tegument"/>
    <property type="evidence" value="ECO:0007669"/>
    <property type="project" value="UniProtKB-SubCell"/>
</dbReference>
<evidence type="ECO:0000313" key="16">
    <source>
        <dbReference type="EMBL" id="BBM13220.1"/>
    </source>
</evidence>
<protein>
    <recommendedName>
        <fullName evidence="12">Alpha trans-inducing protein</fullName>
    </recommendedName>
    <alternativeName>
        <fullName evidence="13">Alpha-TIF</fullName>
    </alternativeName>
</protein>
<evidence type="ECO:0000256" key="3">
    <source>
        <dbReference type="ARBA" id="ARBA00004535"/>
    </source>
</evidence>
<evidence type="ECO:0000256" key="14">
    <source>
        <dbReference type="SAM" id="MobiDB-lite"/>
    </source>
</evidence>
<organism evidence="16 17">
    <name type="scientific">pteropodid alphaherpesvirus 2</name>
    <dbReference type="NCBI Taxonomy" id="3118716"/>
    <lineage>
        <taxon>Viruses</taxon>
        <taxon>Duplodnaviria</taxon>
        <taxon>Heunggongvirae</taxon>
        <taxon>Peploviricota</taxon>
        <taxon>Herviviricetes</taxon>
        <taxon>Herpesvirales</taxon>
        <taxon>Orthoherpesviridae</taxon>
        <taxon>Alphaherpesvirinae</taxon>
        <taxon>Simplexvirus</taxon>
        <taxon>Simplexvirus pteropodidalpha2</taxon>
    </lineage>
</organism>
<dbReference type="GeneID" id="80540236"/>
<evidence type="ECO:0000256" key="2">
    <source>
        <dbReference type="ARBA" id="ARBA00004147"/>
    </source>
</evidence>
<dbReference type="SMART" id="SM00814">
    <property type="entry name" value="Alpha_TIF"/>
    <property type="match status" value="1"/>
</dbReference>
<reference evidence="16 17" key="1">
    <citation type="journal article" date="2020" name="J. Virol.">
        <title>Characterization of a Novel Alphaherpesvirus Isolated from the Fruit Bat Pteropus lylei in Vietnam.</title>
        <authorList>
            <person name="Inagaki T."/>
            <person name="Yamada S."/>
            <person name="Fujii H."/>
            <person name="Yoshikawa T."/>
            <person name="Shibamura M."/>
            <person name="Harada S."/>
            <person name="Fukushi S."/>
            <person name="Le M.Q."/>
            <person name="Nguyen C.T."/>
            <person name="Nguyen T.T.T."/>
            <person name="Nguyen T.T."/>
            <person name="Nguyen T.T."/>
            <person name="Quach V.T."/>
            <person name="Thong V.D."/>
            <person name="Mori K."/>
            <person name="Sasaki M."/>
            <person name="Setiyono A."/>
            <person name="Handharyani E."/>
            <person name="Takeyama H."/>
            <person name="Hasebe F."/>
            <person name="Saijo M."/>
        </authorList>
    </citation>
    <scope>NUCLEOTIDE SEQUENCE [LARGE SCALE GENOMIC DNA]</scope>
</reference>
<evidence type="ECO:0000256" key="7">
    <source>
        <dbReference type="ARBA" id="ARBA00022580"/>
    </source>
</evidence>
<gene>
    <name evidence="16" type="primary">UL48</name>
</gene>
<evidence type="ECO:0000256" key="6">
    <source>
        <dbReference type="ARBA" id="ARBA00022562"/>
    </source>
</evidence>
<dbReference type="Pfam" id="PF02232">
    <property type="entry name" value="Alpha_TIF"/>
    <property type="match status" value="1"/>
</dbReference>
<comment type="function">
    <text evidence="1">May play a role in the aggregation of tegument proteins around nucleocapsids during virus morphogenesis.</text>
</comment>
<keyword evidence="5" id="KW-0597">Phosphoprotein</keyword>
<feature type="domain" description="Herpes simplex virus Tegument protein VP16 C-terminal" evidence="15">
    <location>
        <begin position="458"/>
        <end position="480"/>
    </location>
</feature>
<proteinExistence type="inferred from homology"/>
<dbReference type="Pfam" id="PF12149">
    <property type="entry name" value="HSV_VP16_C"/>
    <property type="match status" value="1"/>
</dbReference>
<evidence type="ECO:0000256" key="5">
    <source>
        <dbReference type="ARBA" id="ARBA00022553"/>
    </source>
</evidence>
<evidence type="ECO:0000256" key="9">
    <source>
        <dbReference type="ARBA" id="ARBA00023015"/>
    </source>
</evidence>
<evidence type="ECO:0000256" key="10">
    <source>
        <dbReference type="ARBA" id="ARBA00023125"/>
    </source>
</evidence>
<keyword evidence="7" id="KW-0920">Virion tegument</keyword>
<keyword evidence="6" id="KW-1048">Host nucleus</keyword>
<evidence type="ECO:0000256" key="12">
    <source>
        <dbReference type="ARBA" id="ARBA00030037"/>
    </source>
</evidence>
<keyword evidence="11" id="KW-0804">Transcription</keyword>
<sequence length="482" mass="53923">MDSLETFLSDPSSPLPNRRRPLRGDDSKESSFAPSLYATGRLSQAQILPPPPMPVPPASLFSRLLEDLGFSDGPALCTILDSWNDDLFSSLPLNTDLYQKCQFLSTLPSDVIAWGDAYVPDRAPIDIRARGHIPAPGLPSHPQDLPSYCESLSRFFEAELRAREASYQRVLANFCSALYRYLRASTRQLHRQAAVKGRNRDLQDMLRATIAERYYRETARLARVLFLHLYLFLIRETLWATYAEQMMRQDLFETLCCDLAHEKQLVGLFQPLLFMHGNITVRGTQVSPLRLQQVNHIRERLNLPLIRSAAVEAPKAPLTAPPVFDASQPRASGFFMMLIRAKLDAYSSATGSDGATVLQEHAYSRQRGKNNYGSSIEGMLSLPDDDPFCPEAVLPAPKLSFLPHPPYRRLNTPPITDLSLGDELQLDDEEPMSLADALDDFDLEMLGDDDAVPDAGTAYEELDPADFEFEQMFADALGIDGL</sequence>
<dbReference type="InterPro" id="IPR003174">
    <property type="entry name" value="Alpha_TIF"/>
</dbReference>
<evidence type="ECO:0000256" key="4">
    <source>
        <dbReference type="ARBA" id="ARBA00010001"/>
    </source>
</evidence>
<evidence type="ECO:0000256" key="8">
    <source>
        <dbReference type="ARBA" id="ARBA00022844"/>
    </source>
</evidence>
<evidence type="ECO:0000313" key="17">
    <source>
        <dbReference type="Proteomes" id="UP001143588"/>
    </source>
</evidence>
<dbReference type="InterPro" id="IPR021051">
    <property type="entry name" value="HSV_VP16_C"/>
</dbReference>
<keyword evidence="9" id="KW-0805">Transcription regulation</keyword>
<keyword evidence="10" id="KW-0238">DNA-binding</keyword>
<dbReference type="Proteomes" id="UP001143588">
    <property type="component" value="Segment"/>
</dbReference>
<dbReference type="SUPFAM" id="SSF56548">
    <property type="entry name" value="Conserved core of transcriptional regulatory protein vp16"/>
    <property type="match status" value="1"/>
</dbReference>
<accession>A0A510J6R0</accession>
<keyword evidence="17" id="KW-1185">Reference proteome</keyword>
<name>A0A510J6R0_9ALPH</name>
<dbReference type="GO" id="GO:0042025">
    <property type="term" value="C:host cell nucleus"/>
    <property type="evidence" value="ECO:0007669"/>
    <property type="project" value="UniProtKB-SubCell"/>
</dbReference>
<comment type="similarity">
    <text evidence="4">Belongs to the herpesviridae tegument protein VP16 protein family.</text>
</comment>
<dbReference type="GO" id="GO:0006355">
    <property type="term" value="P:regulation of DNA-templated transcription"/>
    <property type="evidence" value="ECO:0007669"/>
    <property type="project" value="InterPro"/>
</dbReference>
<comment type="subcellular location">
    <subcellularLocation>
        <location evidence="2">Host nucleus</location>
    </subcellularLocation>
    <subcellularLocation>
        <location evidence="3">Virion tegument</location>
    </subcellularLocation>
</comment>